<gene>
    <name evidence="1" type="primary">X975_01565</name>
    <name evidence="1" type="ORF">TNIN_352081</name>
</gene>
<comment type="caution">
    <text evidence="1">The sequence shown here is derived from an EMBL/GenBank/DDBJ whole genome shotgun (WGS) entry which is preliminary data.</text>
</comment>
<evidence type="ECO:0000313" key="1">
    <source>
        <dbReference type="EMBL" id="GFY55460.1"/>
    </source>
</evidence>
<proteinExistence type="predicted"/>
<name>A0A8X6XKR4_9ARAC</name>
<dbReference type="AlphaFoldDB" id="A0A8X6XKR4"/>
<reference evidence="1" key="1">
    <citation type="submission" date="2020-08" db="EMBL/GenBank/DDBJ databases">
        <title>Multicomponent nature underlies the extraordinary mechanical properties of spider dragline silk.</title>
        <authorList>
            <person name="Kono N."/>
            <person name="Nakamura H."/>
            <person name="Mori M."/>
            <person name="Yoshida Y."/>
            <person name="Ohtoshi R."/>
            <person name="Malay A.D."/>
            <person name="Moran D.A.P."/>
            <person name="Tomita M."/>
            <person name="Numata K."/>
            <person name="Arakawa K."/>
        </authorList>
    </citation>
    <scope>NUCLEOTIDE SEQUENCE</scope>
</reference>
<accession>A0A8X6XKR4</accession>
<dbReference type="InterPro" id="IPR036397">
    <property type="entry name" value="RNaseH_sf"/>
</dbReference>
<keyword evidence="2" id="KW-1185">Reference proteome</keyword>
<dbReference type="EMBL" id="BMAV01010395">
    <property type="protein sequence ID" value="GFY55460.1"/>
    <property type="molecule type" value="Genomic_DNA"/>
</dbReference>
<evidence type="ECO:0000313" key="2">
    <source>
        <dbReference type="Proteomes" id="UP000886998"/>
    </source>
</evidence>
<organism evidence="1 2">
    <name type="scientific">Trichonephila inaurata madagascariensis</name>
    <dbReference type="NCBI Taxonomy" id="2747483"/>
    <lineage>
        <taxon>Eukaryota</taxon>
        <taxon>Metazoa</taxon>
        <taxon>Ecdysozoa</taxon>
        <taxon>Arthropoda</taxon>
        <taxon>Chelicerata</taxon>
        <taxon>Arachnida</taxon>
        <taxon>Araneae</taxon>
        <taxon>Araneomorphae</taxon>
        <taxon>Entelegynae</taxon>
        <taxon>Araneoidea</taxon>
        <taxon>Nephilidae</taxon>
        <taxon>Trichonephila</taxon>
        <taxon>Trichonephila inaurata</taxon>
    </lineage>
</organism>
<protein>
    <submittedName>
        <fullName evidence="1">Transposable element Tcb2 transposase</fullName>
    </submittedName>
</protein>
<dbReference type="Gene3D" id="3.30.420.10">
    <property type="entry name" value="Ribonuclease H-like superfamily/Ribonuclease H"/>
    <property type="match status" value="1"/>
</dbReference>
<dbReference type="Proteomes" id="UP000886998">
    <property type="component" value="Unassembled WGS sequence"/>
</dbReference>
<dbReference type="OrthoDB" id="4843387at2759"/>
<sequence length="87" mass="10179">MIADGRVDLRIIRIRALTGRRCMDEVFRPIVVPYTAAIGDDVALMDDSCRPHRDNLKDDFLFEEGITRMEWIPDRHPIERVWDILGI</sequence>
<dbReference type="GO" id="GO:0003676">
    <property type="term" value="F:nucleic acid binding"/>
    <property type="evidence" value="ECO:0007669"/>
    <property type="project" value="InterPro"/>
</dbReference>